<evidence type="ECO:0000256" key="2">
    <source>
        <dbReference type="ARBA" id="ARBA00022598"/>
    </source>
</evidence>
<evidence type="ECO:0000313" key="11">
    <source>
        <dbReference type="Proteomes" id="UP000051813"/>
    </source>
</evidence>
<dbReference type="EMBL" id="AYYK01000001">
    <property type="protein sequence ID" value="KRM80017.1"/>
    <property type="molecule type" value="Genomic_DNA"/>
</dbReference>
<dbReference type="GO" id="GO:0030956">
    <property type="term" value="C:glutamyl-tRNA(Gln) amidotransferase complex"/>
    <property type="evidence" value="ECO:0007669"/>
    <property type="project" value="InterPro"/>
</dbReference>
<evidence type="ECO:0000256" key="7">
    <source>
        <dbReference type="ARBA" id="ARBA00047407"/>
    </source>
</evidence>
<dbReference type="InterPro" id="IPR004412">
    <property type="entry name" value="GatA"/>
</dbReference>
<dbReference type="PANTHER" id="PTHR11895:SF151">
    <property type="entry name" value="GLUTAMYL-TRNA(GLN) AMIDOTRANSFERASE SUBUNIT A"/>
    <property type="match status" value="1"/>
</dbReference>
<keyword evidence="4 8" id="KW-0067">ATP-binding</keyword>
<dbReference type="HAMAP" id="MF_00120">
    <property type="entry name" value="GatA"/>
    <property type="match status" value="1"/>
</dbReference>
<sequence length="489" mass="52830">MSLLDKDLETLHQELVAGDIKATDLVEQSLDTIEQRDPQLNAFITVNAQQALADAVALDEKGIKAEDKLAGIPIAYKDNIVTKNILTTAGSKILNNFEPVYDATVVEKLSQAGMINLGKTNMDEFAMGSSTESSYFKPTHNPWDLDRVPGGSSGGSAAAVAAGEVFAALGSDTGGSIRQPSAYNGIFGIKPTYGRVSRWGLIAFGSSFDQIGVMTKRVKDSAYILTAMSGKDAKDSTSSKQEVPDFTKFVGQDIKGLRVAVPDEFFGDGIDEEVKTQVEKGLKVLEDLGAVIDHVQLPYTKYAVPAYYVLASSEASSNLQRFDGIRYGYRAEDVKNLEDVYIKSRSEGFGSEVKRRIMLGTFALSAGFYDAYFNKAAKVRTLIKQDYERVLADHDLIVGPTSPDTAFKIGAIVSDPLKLYYKDILTISSNMAGVPSASVPAGFDSKGLPVGMQMVAKRFDEGTIFKAAAAFEAATKYYEVKPSFKGGAR</sequence>
<keyword evidence="5 8" id="KW-0648">Protein biosynthesis</keyword>
<organism evidence="10 11">
    <name type="scientific">Lapidilactobacillus dextrinicus DSM 20335</name>
    <dbReference type="NCBI Taxonomy" id="1423738"/>
    <lineage>
        <taxon>Bacteria</taxon>
        <taxon>Bacillati</taxon>
        <taxon>Bacillota</taxon>
        <taxon>Bacilli</taxon>
        <taxon>Lactobacillales</taxon>
        <taxon>Lactobacillaceae</taxon>
        <taxon>Lapidilactobacillus</taxon>
    </lineage>
</organism>
<feature type="active site" description="Charge relay system" evidence="8">
    <location>
        <position position="152"/>
    </location>
</feature>
<proteinExistence type="inferred from homology"/>
<evidence type="ECO:0000259" key="9">
    <source>
        <dbReference type="Pfam" id="PF01425"/>
    </source>
</evidence>
<dbReference type="GO" id="GO:0016740">
    <property type="term" value="F:transferase activity"/>
    <property type="evidence" value="ECO:0007669"/>
    <property type="project" value="UniProtKB-KW"/>
</dbReference>
<dbReference type="RefSeq" id="WP_057754180.1">
    <property type="nucleotide sequence ID" value="NZ_AYYK01000001.1"/>
</dbReference>
<keyword evidence="11" id="KW-1185">Reference proteome</keyword>
<keyword evidence="10" id="KW-0808">Transferase</keyword>
<dbReference type="Gene3D" id="3.90.1300.10">
    <property type="entry name" value="Amidase signature (AS) domain"/>
    <property type="match status" value="1"/>
</dbReference>
<dbReference type="SUPFAM" id="SSF75304">
    <property type="entry name" value="Amidase signature (AS) enzymes"/>
    <property type="match status" value="1"/>
</dbReference>
<dbReference type="Pfam" id="PF01425">
    <property type="entry name" value="Amidase"/>
    <property type="match status" value="1"/>
</dbReference>
<dbReference type="GO" id="GO:0005524">
    <property type="term" value="F:ATP binding"/>
    <property type="evidence" value="ECO:0007669"/>
    <property type="project" value="UniProtKB-KW"/>
</dbReference>
<dbReference type="InterPro" id="IPR023631">
    <property type="entry name" value="Amidase_dom"/>
</dbReference>
<feature type="active site" description="Acyl-ester intermediate" evidence="8">
    <location>
        <position position="176"/>
    </location>
</feature>
<dbReference type="GO" id="GO:0050567">
    <property type="term" value="F:glutaminyl-tRNA synthase (glutamine-hydrolyzing) activity"/>
    <property type="evidence" value="ECO:0007669"/>
    <property type="project" value="UniProtKB-UniRule"/>
</dbReference>
<dbReference type="InterPro" id="IPR036928">
    <property type="entry name" value="AS_sf"/>
</dbReference>
<keyword evidence="2 8" id="KW-0436">Ligase</keyword>
<dbReference type="OrthoDB" id="9811471at2"/>
<keyword evidence="3 8" id="KW-0547">Nucleotide-binding</keyword>
<protein>
    <recommendedName>
        <fullName evidence="8">Glutamyl-tRNA(Gln) amidotransferase subunit A</fullName>
        <shortName evidence="8">Glu-ADT subunit A</shortName>
        <ecNumber evidence="8">6.3.5.7</ecNumber>
    </recommendedName>
</protein>
<dbReference type="PATRIC" id="fig|1423738.3.peg.729"/>
<dbReference type="NCBIfam" id="TIGR00132">
    <property type="entry name" value="gatA"/>
    <property type="match status" value="1"/>
</dbReference>
<dbReference type="STRING" id="1423738.FC84_GL000720"/>
<comment type="function">
    <text evidence="6 8">Allows the formation of correctly charged Gln-tRNA(Gln) through the transamidation of misacylated Glu-tRNA(Gln) in organisms which lack glutaminyl-tRNA synthetase. The reaction takes place in the presence of glutamine and ATP through an activated gamma-phospho-Glu-tRNA(Gln).</text>
</comment>
<comment type="catalytic activity">
    <reaction evidence="7 8">
        <text>L-glutamyl-tRNA(Gln) + L-glutamine + ATP + H2O = L-glutaminyl-tRNA(Gln) + L-glutamate + ADP + phosphate + H(+)</text>
        <dbReference type="Rhea" id="RHEA:17521"/>
        <dbReference type="Rhea" id="RHEA-COMP:9681"/>
        <dbReference type="Rhea" id="RHEA-COMP:9684"/>
        <dbReference type="ChEBI" id="CHEBI:15377"/>
        <dbReference type="ChEBI" id="CHEBI:15378"/>
        <dbReference type="ChEBI" id="CHEBI:29985"/>
        <dbReference type="ChEBI" id="CHEBI:30616"/>
        <dbReference type="ChEBI" id="CHEBI:43474"/>
        <dbReference type="ChEBI" id="CHEBI:58359"/>
        <dbReference type="ChEBI" id="CHEBI:78520"/>
        <dbReference type="ChEBI" id="CHEBI:78521"/>
        <dbReference type="ChEBI" id="CHEBI:456216"/>
        <dbReference type="EC" id="6.3.5.7"/>
    </reaction>
</comment>
<dbReference type="PROSITE" id="PS00571">
    <property type="entry name" value="AMIDASES"/>
    <property type="match status" value="1"/>
</dbReference>
<evidence type="ECO:0000256" key="6">
    <source>
        <dbReference type="ARBA" id="ARBA00025295"/>
    </source>
</evidence>
<evidence type="ECO:0000256" key="8">
    <source>
        <dbReference type="HAMAP-Rule" id="MF_00120"/>
    </source>
</evidence>
<dbReference type="InterPro" id="IPR000120">
    <property type="entry name" value="Amidase"/>
</dbReference>
<comment type="subunit">
    <text evidence="8">Heterotrimer of A, B and C subunits.</text>
</comment>
<evidence type="ECO:0000313" key="10">
    <source>
        <dbReference type="EMBL" id="KRM80017.1"/>
    </source>
</evidence>
<dbReference type="AlphaFoldDB" id="A0A0R2BKW4"/>
<dbReference type="GO" id="GO:0006412">
    <property type="term" value="P:translation"/>
    <property type="evidence" value="ECO:0007669"/>
    <property type="project" value="UniProtKB-UniRule"/>
</dbReference>
<name>A0A0R2BKW4_9LACO</name>
<comment type="similarity">
    <text evidence="1 8">Belongs to the amidase family. GatA subfamily.</text>
</comment>
<comment type="caution">
    <text evidence="10">The sequence shown here is derived from an EMBL/GenBank/DDBJ whole genome shotgun (WGS) entry which is preliminary data.</text>
</comment>
<feature type="domain" description="Amidase" evidence="9">
    <location>
        <begin position="24"/>
        <end position="464"/>
    </location>
</feature>
<evidence type="ECO:0000256" key="5">
    <source>
        <dbReference type="ARBA" id="ARBA00022917"/>
    </source>
</evidence>
<evidence type="ECO:0000256" key="1">
    <source>
        <dbReference type="ARBA" id="ARBA00008069"/>
    </source>
</evidence>
<dbReference type="InterPro" id="IPR020556">
    <property type="entry name" value="Amidase_CS"/>
</dbReference>
<gene>
    <name evidence="8" type="primary">gatA</name>
    <name evidence="10" type="ORF">FC84_GL000720</name>
</gene>
<dbReference type="PANTHER" id="PTHR11895">
    <property type="entry name" value="TRANSAMIDASE"/>
    <property type="match status" value="1"/>
</dbReference>
<evidence type="ECO:0000256" key="3">
    <source>
        <dbReference type="ARBA" id="ARBA00022741"/>
    </source>
</evidence>
<dbReference type="EC" id="6.3.5.7" evidence="8"/>
<dbReference type="Proteomes" id="UP000051813">
    <property type="component" value="Unassembled WGS sequence"/>
</dbReference>
<accession>A0A0R2BKW4</accession>
<evidence type="ECO:0000256" key="4">
    <source>
        <dbReference type="ARBA" id="ARBA00022840"/>
    </source>
</evidence>
<reference evidence="10 11" key="1">
    <citation type="journal article" date="2015" name="Genome Announc.">
        <title>Expanding the biotechnology potential of lactobacilli through comparative genomics of 213 strains and associated genera.</title>
        <authorList>
            <person name="Sun Z."/>
            <person name="Harris H.M."/>
            <person name="McCann A."/>
            <person name="Guo C."/>
            <person name="Argimon S."/>
            <person name="Zhang W."/>
            <person name="Yang X."/>
            <person name="Jeffery I.B."/>
            <person name="Cooney J.C."/>
            <person name="Kagawa T.F."/>
            <person name="Liu W."/>
            <person name="Song Y."/>
            <person name="Salvetti E."/>
            <person name="Wrobel A."/>
            <person name="Rasinkangas P."/>
            <person name="Parkhill J."/>
            <person name="Rea M.C."/>
            <person name="O'Sullivan O."/>
            <person name="Ritari J."/>
            <person name="Douillard F.P."/>
            <person name="Paul Ross R."/>
            <person name="Yang R."/>
            <person name="Briner A.E."/>
            <person name="Felis G.E."/>
            <person name="de Vos W.M."/>
            <person name="Barrangou R."/>
            <person name="Klaenhammer T.R."/>
            <person name="Caufield P.W."/>
            <person name="Cui Y."/>
            <person name="Zhang H."/>
            <person name="O'Toole P.W."/>
        </authorList>
    </citation>
    <scope>NUCLEOTIDE SEQUENCE [LARGE SCALE GENOMIC DNA]</scope>
    <source>
        <strain evidence="10 11">DSM 20335</strain>
    </source>
</reference>
<feature type="active site" description="Charge relay system" evidence="8">
    <location>
        <position position="77"/>
    </location>
</feature>